<dbReference type="Gene3D" id="1.20.1560.10">
    <property type="entry name" value="ABC transporter type 1, transmembrane domain"/>
    <property type="match status" value="1"/>
</dbReference>
<evidence type="ECO:0000256" key="6">
    <source>
        <dbReference type="ARBA" id="ARBA00023136"/>
    </source>
</evidence>
<protein>
    <recommendedName>
        <fullName evidence="12">ABC transporter ATP-binding protein</fullName>
    </recommendedName>
</protein>
<reference evidence="10 11" key="1">
    <citation type="submission" date="2017-09" db="EMBL/GenBank/DDBJ databases">
        <title>Depth-based differentiation of microbial function through sediment-hosted aquifers and enrichment of novel symbionts in the deep terrestrial subsurface.</title>
        <authorList>
            <person name="Probst A.J."/>
            <person name="Ladd B."/>
            <person name="Jarett J.K."/>
            <person name="Geller-Mcgrath D.E."/>
            <person name="Sieber C.M."/>
            <person name="Emerson J.B."/>
            <person name="Anantharaman K."/>
            <person name="Thomas B.C."/>
            <person name="Malmstrom R."/>
            <person name="Stieglmeier M."/>
            <person name="Klingl A."/>
            <person name="Woyke T."/>
            <person name="Ryan C.M."/>
            <person name="Banfield J.F."/>
        </authorList>
    </citation>
    <scope>NUCLEOTIDE SEQUENCE [LARGE SCALE GENOMIC DNA]</scope>
    <source>
        <strain evidence="10">CG23_combo_of_CG06-09_8_20_14_all_35_49</strain>
    </source>
</reference>
<evidence type="ECO:0000256" key="5">
    <source>
        <dbReference type="ARBA" id="ARBA00022989"/>
    </source>
</evidence>
<dbReference type="InterPro" id="IPR017871">
    <property type="entry name" value="ABC_transporter-like_CS"/>
</dbReference>
<evidence type="ECO:0000259" key="8">
    <source>
        <dbReference type="PROSITE" id="PS50893"/>
    </source>
</evidence>
<keyword evidence="6 7" id="KW-0472">Membrane</keyword>
<evidence type="ECO:0000256" key="1">
    <source>
        <dbReference type="ARBA" id="ARBA00004651"/>
    </source>
</evidence>
<evidence type="ECO:0000256" key="7">
    <source>
        <dbReference type="SAM" id="Phobius"/>
    </source>
</evidence>
<comment type="caution">
    <text evidence="10">The sequence shown here is derived from an EMBL/GenBank/DDBJ whole genome shotgun (WGS) entry which is preliminary data.</text>
</comment>
<feature type="domain" description="ABC transmembrane type-1" evidence="9">
    <location>
        <begin position="23"/>
        <end position="309"/>
    </location>
</feature>
<dbReference type="InterPro" id="IPR003439">
    <property type="entry name" value="ABC_transporter-like_ATP-bd"/>
</dbReference>
<sequence>MKMFRVIKFTLKTIWKAAKPLFLIYLITQIFIALSSIVNTITFKEIIDSANHQKTILGLSIFGVIVFRLFYELIKKITEGISNYYMAKLDITQSIFMHRTYVDKISTLDISRFEHSSSVGLMKRAFDRLQFQLKLYLKAIVDLISSAIELSVTIVIFFFASPILAIILVVANIIPIIVRSKYANGVFMIYRADDETRRKFSYTAKVLVERETLPEIKINRAFNFFKEKFTEIFRGFTGRQLKLEKKYQVLNTIAEFIPILAVFIFSLFIANQLLIGAITTGTFVFLFTNVFVFSGALSRLSQNIAHLYADSHFIDEVREFFELQPNITFPIITGSTKTQLIEKIKSPTFVFDNVSFFYPNLNKNVLHKINLTIPYGQNLALIGENGAGKTTLVKLLLRMYDPSEGKITVNGIDLKEIPEDILFSLYSTLFQSFGKFYLTVKENLELAAGKKLTENEIETYLKFSNAWEFVKNTKGRFNQQLGPEYKDGIDLSGGQWQRLAIARAYAKSAPMLILDEPTSAVDAKSEMKIFDRLNKEMRSNTLLFISHRFSTIKDAERIVVLHQGKILEDGTHAQLMKNKGQYFNLYSIQAERFKRK</sequence>
<dbReference type="GO" id="GO:0005524">
    <property type="term" value="F:ATP binding"/>
    <property type="evidence" value="ECO:0007669"/>
    <property type="project" value="UniProtKB-KW"/>
</dbReference>
<dbReference type="Pfam" id="PF00005">
    <property type="entry name" value="ABC_tran"/>
    <property type="match status" value="1"/>
</dbReference>
<evidence type="ECO:0000256" key="2">
    <source>
        <dbReference type="ARBA" id="ARBA00022692"/>
    </source>
</evidence>
<dbReference type="InterPro" id="IPR003593">
    <property type="entry name" value="AAA+_ATPase"/>
</dbReference>
<keyword evidence="2 7" id="KW-0812">Transmembrane</keyword>
<comment type="subcellular location">
    <subcellularLocation>
        <location evidence="1">Cell membrane</location>
        <topology evidence="1">Multi-pass membrane protein</topology>
    </subcellularLocation>
</comment>
<keyword evidence="3" id="KW-0547">Nucleotide-binding</keyword>
<dbReference type="GO" id="GO:0015421">
    <property type="term" value="F:ABC-type oligopeptide transporter activity"/>
    <property type="evidence" value="ECO:0007669"/>
    <property type="project" value="TreeGrafter"/>
</dbReference>
<accession>A0A2G9Y6T2</accession>
<dbReference type="InterPro" id="IPR036640">
    <property type="entry name" value="ABC1_TM_sf"/>
</dbReference>
<evidence type="ECO:0000313" key="10">
    <source>
        <dbReference type="EMBL" id="PIP14906.1"/>
    </source>
</evidence>
<dbReference type="PANTHER" id="PTHR43394">
    <property type="entry name" value="ATP-DEPENDENT PERMEASE MDL1, MITOCHONDRIAL"/>
    <property type="match status" value="1"/>
</dbReference>
<feature type="transmembrane region" description="Helical" evidence="7">
    <location>
        <begin position="249"/>
        <end position="269"/>
    </location>
</feature>
<name>A0A2G9Y6T2_9BACT</name>
<gene>
    <name evidence="10" type="ORF">COX47_02605</name>
</gene>
<dbReference type="InterPro" id="IPR027417">
    <property type="entry name" value="P-loop_NTPase"/>
</dbReference>
<dbReference type="GO" id="GO:0005886">
    <property type="term" value="C:plasma membrane"/>
    <property type="evidence" value="ECO:0007669"/>
    <property type="project" value="UniProtKB-SubCell"/>
</dbReference>
<dbReference type="InterPro" id="IPR011527">
    <property type="entry name" value="ABC1_TM_dom"/>
</dbReference>
<keyword evidence="5 7" id="KW-1133">Transmembrane helix</keyword>
<evidence type="ECO:0000256" key="3">
    <source>
        <dbReference type="ARBA" id="ARBA00022741"/>
    </source>
</evidence>
<dbReference type="AlphaFoldDB" id="A0A2G9Y6T2"/>
<feature type="domain" description="ABC transporter" evidence="8">
    <location>
        <begin position="349"/>
        <end position="588"/>
    </location>
</feature>
<evidence type="ECO:0000256" key="4">
    <source>
        <dbReference type="ARBA" id="ARBA00022840"/>
    </source>
</evidence>
<proteinExistence type="predicted"/>
<feature type="transmembrane region" description="Helical" evidence="7">
    <location>
        <begin position="21"/>
        <end position="43"/>
    </location>
</feature>
<evidence type="ECO:0008006" key="12">
    <source>
        <dbReference type="Google" id="ProtNLM"/>
    </source>
</evidence>
<dbReference type="PROSITE" id="PS50929">
    <property type="entry name" value="ABC_TM1F"/>
    <property type="match status" value="1"/>
</dbReference>
<dbReference type="EMBL" id="PCRE01000037">
    <property type="protein sequence ID" value="PIP14906.1"/>
    <property type="molecule type" value="Genomic_DNA"/>
</dbReference>
<dbReference type="SMART" id="SM00382">
    <property type="entry name" value="AAA"/>
    <property type="match status" value="1"/>
</dbReference>
<evidence type="ECO:0000259" key="9">
    <source>
        <dbReference type="PROSITE" id="PS50929"/>
    </source>
</evidence>
<dbReference type="PROSITE" id="PS00211">
    <property type="entry name" value="ABC_TRANSPORTER_1"/>
    <property type="match status" value="1"/>
</dbReference>
<dbReference type="SUPFAM" id="SSF52540">
    <property type="entry name" value="P-loop containing nucleoside triphosphate hydrolases"/>
    <property type="match status" value="1"/>
</dbReference>
<organism evidence="10 11">
    <name type="scientific">Candidatus Roizmanbacteria bacterium CG23_combo_of_CG06-09_8_20_14_all_35_49</name>
    <dbReference type="NCBI Taxonomy" id="1974863"/>
    <lineage>
        <taxon>Bacteria</taxon>
        <taxon>Candidatus Roizmaniibacteriota</taxon>
    </lineage>
</organism>
<keyword evidence="4" id="KW-0067">ATP-binding</keyword>
<dbReference type="InterPro" id="IPR039421">
    <property type="entry name" value="Type_1_exporter"/>
</dbReference>
<evidence type="ECO:0000313" key="11">
    <source>
        <dbReference type="Proteomes" id="UP000231025"/>
    </source>
</evidence>
<dbReference type="PROSITE" id="PS50893">
    <property type="entry name" value="ABC_TRANSPORTER_2"/>
    <property type="match status" value="1"/>
</dbReference>
<feature type="transmembrane region" description="Helical" evidence="7">
    <location>
        <begin position="154"/>
        <end position="178"/>
    </location>
</feature>
<dbReference type="GO" id="GO:0016887">
    <property type="term" value="F:ATP hydrolysis activity"/>
    <property type="evidence" value="ECO:0007669"/>
    <property type="project" value="InterPro"/>
</dbReference>
<dbReference type="PANTHER" id="PTHR43394:SF1">
    <property type="entry name" value="ATP-BINDING CASSETTE SUB-FAMILY B MEMBER 10, MITOCHONDRIAL"/>
    <property type="match status" value="1"/>
</dbReference>
<dbReference type="SUPFAM" id="SSF90123">
    <property type="entry name" value="ABC transporter transmembrane region"/>
    <property type="match status" value="1"/>
</dbReference>
<dbReference type="Proteomes" id="UP000231025">
    <property type="component" value="Unassembled WGS sequence"/>
</dbReference>
<feature type="transmembrane region" description="Helical" evidence="7">
    <location>
        <begin position="275"/>
        <end position="297"/>
    </location>
</feature>
<dbReference type="Gene3D" id="3.40.50.300">
    <property type="entry name" value="P-loop containing nucleotide triphosphate hydrolases"/>
    <property type="match status" value="1"/>
</dbReference>